<dbReference type="EMBL" id="PVUF01000007">
    <property type="protein sequence ID" value="PRZ47230.1"/>
    <property type="molecule type" value="Genomic_DNA"/>
</dbReference>
<feature type="transmembrane region" description="Helical" evidence="1">
    <location>
        <begin position="106"/>
        <end position="123"/>
    </location>
</feature>
<evidence type="ECO:0000313" key="3">
    <source>
        <dbReference type="Proteomes" id="UP000237718"/>
    </source>
</evidence>
<protein>
    <submittedName>
        <fullName evidence="2">Uncharacterized protein</fullName>
    </submittedName>
</protein>
<feature type="transmembrane region" description="Helical" evidence="1">
    <location>
        <begin position="45"/>
        <end position="63"/>
    </location>
</feature>
<dbReference type="RefSeq" id="WP_106164012.1">
    <property type="nucleotide sequence ID" value="NZ_PVUF01000007.1"/>
</dbReference>
<sequence>MSGKTFEGQVARMGWEPGAQPRPELVDQILDYHGRGMRREIGPTLWGVACGALIGVLLKGIALETAPWGPGTGTIGAVIAALAQAGFAGTLTVAFWGAWRARTRPEILQFGSINLLTLLVVFLV</sequence>
<organism evidence="2 3">
    <name type="scientific">Tritonibacter scottomollicae</name>
    <name type="common">Epibacterium scottomollicae</name>
    <dbReference type="NCBI Taxonomy" id="483013"/>
    <lineage>
        <taxon>Bacteria</taxon>
        <taxon>Pseudomonadati</taxon>
        <taxon>Pseudomonadota</taxon>
        <taxon>Alphaproteobacteria</taxon>
        <taxon>Rhodobacterales</taxon>
        <taxon>Paracoccaceae</taxon>
        <taxon>Tritonibacter</taxon>
    </lineage>
</organism>
<dbReference type="AlphaFoldDB" id="A0A2T1AF60"/>
<name>A0A2T1AF60_TRISK</name>
<keyword evidence="1" id="KW-0812">Transmembrane</keyword>
<comment type="caution">
    <text evidence="2">The sequence shown here is derived from an EMBL/GenBank/DDBJ whole genome shotgun (WGS) entry which is preliminary data.</text>
</comment>
<evidence type="ECO:0000313" key="2">
    <source>
        <dbReference type="EMBL" id="PRZ47230.1"/>
    </source>
</evidence>
<keyword evidence="1" id="KW-0472">Membrane</keyword>
<proteinExistence type="predicted"/>
<feature type="transmembrane region" description="Helical" evidence="1">
    <location>
        <begin position="75"/>
        <end position="99"/>
    </location>
</feature>
<keyword evidence="1" id="KW-1133">Transmembrane helix</keyword>
<dbReference type="OrthoDB" id="7667817at2"/>
<accession>A0A2T1AF60</accession>
<reference evidence="2 3" key="1">
    <citation type="submission" date="2018-03" db="EMBL/GenBank/DDBJ databases">
        <title>Genomic Encyclopedia of Archaeal and Bacterial Type Strains, Phase II (KMG-II): from individual species to whole genera.</title>
        <authorList>
            <person name="Goeker M."/>
        </authorList>
    </citation>
    <scope>NUCLEOTIDE SEQUENCE [LARGE SCALE GENOMIC DNA]</scope>
    <source>
        <strain evidence="2 3">DSM 25328</strain>
    </source>
</reference>
<evidence type="ECO:0000256" key="1">
    <source>
        <dbReference type="SAM" id="Phobius"/>
    </source>
</evidence>
<gene>
    <name evidence="2" type="ORF">CLV89_10777</name>
</gene>
<dbReference type="Proteomes" id="UP000237718">
    <property type="component" value="Unassembled WGS sequence"/>
</dbReference>